<keyword evidence="3" id="KW-0479">Metal-binding</keyword>
<feature type="site" description="Interaction with DNA" evidence="9">
    <location>
        <position position="173"/>
    </location>
</feature>
<dbReference type="InterPro" id="IPR023406">
    <property type="entry name" value="Topo_IA_AS"/>
</dbReference>
<accession>A0A7I7W3N2</accession>
<dbReference type="Pfam" id="PF01131">
    <property type="entry name" value="Topoisom_bac"/>
    <property type="match status" value="1"/>
</dbReference>
<dbReference type="AlphaFoldDB" id="A0A7I7W3N2"/>
<feature type="domain" description="Topo IA-type catalytic" evidence="12">
    <location>
        <begin position="154"/>
        <end position="610"/>
    </location>
</feature>
<dbReference type="GO" id="GO:0003677">
    <property type="term" value="F:DNA binding"/>
    <property type="evidence" value="ECO:0007669"/>
    <property type="project" value="UniProtKB-KW"/>
</dbReference>
<dbReference type="OrthoDB" id="9804262at2"/>
<reference evidence="14 15" key="1">
    <citation type="submission" date="2016-12" db="EMBL/GenBank/DDBJ databases">
        <title>The new phylogeny of genus Mycobacterium.</title>
        <authorList>
            <person name="Tortoli E."/>
            <person name="Trovato A."/>
            <person name="Cirillo D.M."/>
        </authorList>
    </citation>
    <scope>NUCLEOTIDE SEQUENCE [LARGE SCALE GENOMIC DNA]</scope>
    <source>
        <strain evidence="14 15">DSM 44624</strain>
    </source>
</reference>
<comment type="similarity">
    <text evidence="2 9">Belongs to the type IA topoisomerase family.</text>
</comment>
<evidence type="ECO:0000259" key="11">
    <source>
        <dbReference type="PROSITE" id="PS50880"/>
    </source>
</evidence>
<evidence type="ECO:0000313" key="16">
    <source>
        <dbReference type="Proteomes" id="UP000467379"/>
    </source>
</evidence>
<dbReference type="InterPro" id="IPR013825">
    <property type="entry name" value="Topo_IA_cen_sub2"/>
</dbReference>
<dbReference type="SUPFAM" id="SSF56712">
    <property type="entry name" value="Prokaryotic type I DNA topoisomerase"/>
    <property type="match status" value="1"/>
</dbReference>
<feature type="site" description="Interaction with DNA" evidence="9">
    <location>
        <position position="541"/>
    </location>
</feature>
<feature type="domain" description="Toprim" evidence="11">
    <location>
        <begin position="15"/>
        <end position="139"/>
    </location>
</feature>
<dbReference type="CDD" id="cd03363">
    <property type="entry name" value="TOPRIM_TopoIA_TopoI"/>
    <property type="match status" value="1"/>
</dbReference>
<dbReference type="Gene3D" id="2.70.20.10">
    <property type="entry name" value="Topoisomerase I, domain 3"/>
    <property type="match status" value="1"/>
</dbReference>
<dbReference type="PRINTS" id="PR00417">
    <property type="entry name" value="PRTPISMRASEI"/>
</dbReference>
<evidence type="ECO:0000256" key="2">
    <source>
        <dbReference type="ARBA" id="ARBA00009446"/>
    </source>
</evidence>
<feature type="site" description="Interaction with DNA" evidence="9">
    <location>
        <position position="164"/>
    </location>
</feature>
<feature type="region of interest" description="Disordered" evidence="10">
    <location>
        <begin position="834"/>
        <end position="883"/>
    </location>
</feature>
<feature type="region of interest" description="Disordered" evidence="10">
    <location>
        <begin position="476"/>
        <end position="509"/>
    </location>
</feature>
<dbReference type="InterPro" id="IPR005733">
    <property type="entry name" value="TopoI_bac-type"/>
</dbReference>
<dbReference type="EMBL" id="AP022606">
    <property type="protein sequence ID" value="BBZ11700.1"/>
    <property type="molecule type" value="Genomic_DNA"/>
</dbReference>
<dbReference type="PANTHER" id="PTHR42785:SF1">
    <property type="entry name" value="DNA TOPOISOMERASE"/>
    <property type="match status" value="1"/>
</dbReference>
<keyword evidence="4" id="KW-0460">Magnesium</keyword>
<reference evidence="13" key="3">
    <citation type="submission" date="2020-02" db="EMBL/GenBank/DDBJ databases">
        <authorList>
            <person name="Matsumoto Y."/>
            <person name="Kinjo T."/>
            <person name="Motooka D."/>
            <person name="Nabeya D."/>
            <person name="Jung N."/>
            <person name="Uechi K."/>
            <person name="Horii T."/>
            <person name="Iida T."/>
            <person name="Fujita J."/>
            <person name="Nakamura S."/>
        </authorList>
    </citation>
    <scope>NUCLEOTIDE SEQUENCE</scope>
    <source>
        <strain evidence="13">JCM 12687</strain>
    </source>
</reference>
<dbReference type="SMART" id="SM00436">
    <property type="entry name" value="TOP1Bc"/>
    <property type="match status" value="1"/>
</dbReference>
<protein>
    <recommendedName>
        <fullName evidence="9">DNA topoisomerase 1</fullName>
        <ecNumber evidence="9">5.6.2.1</ecNumber>
    </recommendedName>
    <alternativeName>
        <fullName evidence="9">DNA topoisomerase I</fullName>
    </alternativeName>
</protein>
<dbReference type="InterPro" id="IPR003602">
    <property type="entry name" value="Topo_IA_DNA-bd_dom"/>
</dbReference>
<dbReference type="Gene3D" id="1.10.460.10">
    <property type="entry name" value="Topoisomerase I, domain 2"/>
    <property type="match status" value="1"/>
</dbReference>
<feature type="site" description="Interaction with DNA" evidence="9">
    <location>
        <position position="180"/>
    </location>
</feature>
<comment type="subunit">
    <text evidence="9">Monomer.</text>
</comment>
<evidence type="ECO:0000256" key="7">
    <source>
        <dbReference type="ARBA" id="ARBA00023235"/>
    </source>
</evidence>
<dbReference type="InterPro" id="IPR013824">
    <property type="entry name" value="Topo_IA_cen_sub1"/>
</dbReference>
<evidence type="ECO:0000256" key="8">
    <source>
        <dbReference type="ARBA" id="ARBA00053060"/>
    </source>
</evidence>
<feature type="active site" description="O-(5'-phospho-DNA)-tyrosine intermediate" evidence="9">
    <location>
        <position position="339"/>
    </location>
</feature>
<dbReference type="GO" id="GO:0003917">
    <property type="term" value="F:DNA topoisomerase type I (single strand cut, ATP-independent) activity"/>
    <property type="evidence" value="ECO:0007669"/>
    <property type="project" value="UniProtKB-UniRule"/>
</dbReference>
<feature type="region of interest" description="Disordered" evidence="10">
    <location>
        <begin position="730"/>
        <end position="756"/>
    </location>
</feature>
<dbReference type="CDD" id="cd00186">
    <property type="entry name" value="TOP1Ac"/>
    <property type="match status" value="1"/>
</dbReference>
<dbReference type="InterPro" id="IPR003601">
    <property type="entry name" value="Topo_IA_2"/>
</dbReference>
<evidence type="ECO:0000256" key="1">
    <source>
        <dbReference type="ARBA" id="ARBA00000213"/>
    </source>
</evidence>
<dbReference type="InterPro" id="IPR025589">
    <property type="entry name" value="Toprim_C_rpt"/>
</dbReference>
<dbReference type="Pfam" id="PF01751">
    <property type="entry name" value="Toprim"/>
    <property type="match status" value="1"/>
</dbReference>
<keyword evidence="5 9" id="KW-0799">Topoisomerase</keyword>
<evidence type="ECO:0000256" key="9">
    <source>
        <dbReference type="HAMAP-Rule" id="MF_00952"/>
    </source>
</evidence>
<dbReference type="PROSITE" id="PS52039">
    <property type="entry name" value="TOPO_IA_2"/>
    <property type="match status" value="1"/>
</dbReference>
<dbReference type="InterPro" id="IPR028612">
    <property type="entry name" value="Topoisom_1_IA"/>
</dbReference>
<proteinExistence type="inferred from homology"/>
<feature type="compositionally biased region" description="Basic residues" evidence="10">
    <location>
        <begin position="903"/>
        <end position="922"/>
    </location>
</feature>
<dbReference type="HAMAP" id="MF_00952">
    <property type="entry name" value="Topoisom_1_prok"/>
    <property type="match status" value="1"/>
</dbReference>
<feature type="compositionally biased region" description="Basic and acidic residues" evidence="10">
    <location>
        <begin position="480"/>
        <end position="495"/>
    </location>
</feature>
<dbReference type="Proteomes" id="UP000467379">
    <property type="component" value="Chromosome"/>
</dbReference>
<dbReference type="EMBL" id="MVHM01000003">
    <property type="protein sequence ID" value="ORA39711.1"/>
    <property type="molecule type" value="Genomic_DNA"/>
</dbReference>
<gene>
    <name evidence="9 13" type="primary">topA</name>
    <name evidence="14" type="ORF">BST20_09495</name>
    <name evidence="13" type="ORF">MBRA_18950</name>
</gene>
<dbReference type="InterPro" id="IPR000380">
    <property type="entry name" value="Topo_IA"/>
</dbReference>
<dbReference type="InterPro" id="IPR013826">
    <property type="entry name" value="Topo_IA_cen_sub3"/>
</dbReference>
<feature type="site" description="Interaction with DNA" evidence="9">
    <location>
        <position position="341"/>
    </location>
</feature>
<evidence type="ECO:0000256" key="5">
    <source>
        <dbReference type="ARBA" id="ARBA00023029"/>
    </source>
</evidence>
<evidence type="ECO:0000256" key="4">
    <source>
        <dbReference type="ARBA" id="ARBA00022842"/>
    </source>
</evidence>
<name>A0A7I7W3N2_9MYCO</name>
<feature type="site" description="Interaction with DNA" evidence="9">
    <location>
        <position position="165"/>
    </location>
</feature>
<dbReference type="PANTHER" id="PTHR42785">
    <property type="entry name" value="DNA TOPOISOMERASE, TYPE IA, CORE"/>
    <property type="match status" value="1"/>
</dbReference>
<dbReference type="FunFam" id="1.10.290.10:FF:000002">
    <property type="entry name" value="DNA topoisomerase 1"/>
    <property type="match status" value="1"/>
</dbReference>
<feature type="site" description="Interaction with DNA" evidence="9">
    <location>
        <position position="45"/>
    </location>
</feature>
<feature type="region of interest" description="Disordered" evidence="10">
    <location>
        <begin position="899"/>
        <end position="922"/>
    </location>
</feature>
<dbReference type="PROSITE" id="PS00396">
    <property type="entry name" value="TOPO_IA_1"/>
    <property type="match status" value="1"/>
</dbReference>
<evidence type="ECO:0000256" key="3">
    <source>
        <dbReference type="ARBA" id="ARBA00022723"/>
    </source>
</evidence>
<dbReference type="RefSeq" id="WP_083131194.1">
    <property type="nucleotide sequence ID" value="NZ_AP022606.1"/>
</dbReference>
<dbReference type="InterPro" id="IPR023405">
    <property type="entry name" value="Topo_IA_core_domain"/>
</dbReference>
<keyword evidence="7 9" id="KW-0413">Isomerase</keyword>
<dbReference type="GO" id="GO:0006265">
    <property type="term" value="P:DNA topological change"/>
    <property type="evidence" value="ECO:0007669"/>
    <property type="project" value="UniProtKB-UniRule"/>
</dbReference>
<dbReference type="Gene3D" id="1.10.290.10">
    <property type="entry name" value="Topoisomerase I, domain 4"/>
    <property type="match status" value="1"/>
</dbReference>
<evidence type="ECO:0000259" key="12">
    <source>
        <dbReference type="PROSITE" id="PS52039"/>
    </source>
</evidence>
<dbReference type="InterPro" id="IPR034149">
    <property type="entry name" value="TOPRIM_TopoI"/>
</dbReference>
<keyword evidence="16" id="KW-1185">Reference proteome</keyword>
<feature type="site" description="Interaction with DNA" evidence="9">
    <location>
        <position position="168"/>
    </location>
</feature>
<comment type="function">
    <text evidence="8 9">Releases the supercoiling and torsional tension of DNA, which is introduced during the DNA replication and transcription, by transiently cleaving and rejoining one strand of the DNA duplex. Introduces a single-strand break via transesterification at a target site in duplex DNA. The scissile phosphodiester is attacked by the catalytic tyrosine of the enzyme, resulting in the formation of a DNA-(5'-phosphotyrosyl)-enzyme intermediate and the expulsion of a 3'-OH DNA strand. The free DNA strand then undergoes passage around the unbroken strand, thus removing DNA supercoils. Finally, in the religation step, the DNA 3'-OH attacks the covalent intermediate to expel the active-site tyrosine and restore the DNA phosphodiester backbone.</text>
</comment>
<dbReference type="Gene3D" id="3.40.50.140">
    <property type="match status" value="1"/>
</dbReference>
<reference evidence="13 16" key="2">
    <citation type="journal article" date="2019" name="Emerg. Microbes Infect.">
        <title>Comprehensive subspecies identification of 175 nontuberculous mycobacteria species based on 7547 genomic profiles.</title>
        <authorList>
            <person name="Matsumoto Y."/>
            <person name="Kinjo T."/>
            <person name="Motooka D."/>
            <person name="Nabeya D."/>
            <person name="Jung N."/>
            <person name="Uechi K."/>
            <person name="Horii T."/>
            <person name="Iida T."/>
            <person name="Fujita J."/>
            <person name="Nakamura S."/>
        </authorList>
    </citation>
    <scope>NUCLEOTIDE SEQUENCE [LARGE SCALE GENOMIC DNA]</scope>
    <source>
        <strain evidence="13 16">JCM 12687</strain>
    </source>
</reference>
<dbReference type="PROSITE" id="PS50880">
    <property type="entry name" value="TOPRIM"/>
    <property type="match status" value="1"/>
</dbReference>
<dbReference type="Proteomes" id="UP000192441">
    <property type="component" value="Unassembled WGS sequence"/>
</dbReference>
<dbReference type="InterPro" id="IPR006171">
    <property type="entry name" value="TOPRIM_dom"/>
</dbReference>
<dbReference type="EC" id="5.6.2.1" evidence="9"/>
<dbReference type="SMART" id="SM00437">
    <property type="entry name" value="TOP1Ac"/>
    <property type="match status" value="1"/>
</dbReference>
<dbReference type="Pfam" id="PF13368">
    <property type="entry name" value="Toprim_C_rpt"/>
    <property type="match status" value="4"/>
</dbReference>
<organism evidence="14 15">
    <name type="scientific">Mycobacterium branderi</name>
    <dbReference type="NCBI Taxonomy" id="43348"/>
    <lineage>
        <taxon>Bacteria</taxon>
        <taxon>Bacillati</taxon>
        <taxon>Actinomycetota</taxon>
        <taxon>Actinomycetes</taxon>
        <taxon>Mycobacteriales</taxon>
        <taxon>Mycobacteriaceae</taxon>
        <taxon>Mycobacterium</taxon>
    </lineage>
</organism>
<evidence type="ECO:0000256" key="6">
    <source>
        <dbReference type="ARBA" id="ARBA00023125"/>
    </source>
</evidence>
<dbReference type="InterPro" id="IPR013497">
    <property type="entry name" value="Topo_IA_cen"/>
</dbReference>
<evidence type="ECO:0000256" key="10">
    <source>
        <dbReference type="SAM" id="MobiDB-lite"/>
    </source>
</evidence>
<dbReference type="NCBIfam" id="TIGR01051">
    <property type="entry name" value="topA_bact"/>
    <property type="match status" value="1"/>
</dbReference>
<evidence type="ECO:0000313" key="14">
    <source>
        <dbReference type="EMBL" id="ORA39711.1"/>
    </source>
</evidence>
<dbReference type="FunFam" id="3.40.50.140:FF:000001">
    <property type="entry name" value="DNA topoisomerase 1"/>
    <property type="match status" value="1"/>
</dbReference>
<keyword evidence="6 9" id="KW-0238">DNA-binding</keyword>
<dbReference type="SMART" id="SM00493">
    <property type="entry name" value="TOPRIM"/>
    <property type="match status" value="1"/>
</dbReference>
<evidence type="ECO:0000313" key="15">
    <source>
        <dbReference type="Proteomes" id="UP000192441"/>
    </source>
</evidence>
<evidence type="ECO:0000313" key="13">
    <source>
        <dbReference type="EMBL" id="BBZ11700.1"/>
    </source>
</evidence>
<feature type="region of interest" description="Interaction with DNA" evidence="9">
    <location>
        <begin position="188"/>
        <end position="193"/>
    </location>
</feature>
<comment type="catalytic activity">
    <reaction evidence="1 9">
        <text>ATP-independent breakage of single-stranded DNA, followed by passage and rejoining.</text>
        <dbReference type="EC" id="5.6.2.1"/>
    </reaction>
</comment>
<dbReference type="GO" id="GO:0046872">
    <property type="term" value="F:metal ion binding"/>
    <property type="evidence" value="ECO:0007669"/>
    <property type="project" value="UniProtKB-KW"/>
</dbReference>
<sequence>MAGEDRGNRGNGRARRLVIVESPTKARKLAGYLGSNYVVESSRGHIRDLPRNAADVPAKYKSEPWARLGVNVDADFEPLYIISPDKKSTVSELKGLLKDADELYLATDGDREGEAIAWHLLETLKPKIPVKRMVFHEITEPAIRAAAEHPRDLDIDLVDAQETRRILDRLYGYEVSPVLWKKVAPKLSAGRVQSVATRIIVQRERDRMAFRSATYWDVVAELDASVSDPKASPPTFTARLTNVDGLRVATGRDFDSLGAVRKPDEVVVLDEARATELADGLRGAQLTVASVEEKPYTRRPYPPFMTSTLQQEAGRKLRFSSERTMSIAQRLYENGYITYMRTDSTTLSESAINAARTQARQLYGEEYVSPSPRQYTRKVKNAQEAHEAIRPAGETFATPDAVRRELDGDDFRLYELIWQRTVASQMADARGTTLSLRINGASGDAQVVFSASGRTLTFPGFLKAYVETVDELAGGEADDAERRLPHLSEGQRVDATELTPDGHSTNPPPRYTEASLVKALEELGIGRPSTYSSIIKTIQDRGYVYKKGSALVPSWVAFAVIGLLERHFGRLVDYGFTAAMEDELDAIASGNEQRTTWLNHFYFGGDHGVPDSVARSGGLKKLVGVNLEGIDAREVNSIKVFDDAEGRPIYVRVGKNGPYLERMVTGDDGEPKPQRANLNDSLTPDELTLEVAEQLFATPQEGRTLGVDPQTGHEIVAKDGRYGPYVTEILPESPDDGDAAGAKKGKKPTGPKPRTASLLRSMDLQTVTLDDALKLLSLPRVVGVDPETGEEITAQNGRYGPYLKRGKDSRSLSTEDQIFDITLDEALKIYAEPKRRGRQGASAPPLRELGTDPASGKPMVIKDGRFGPYVTDGETNASLRKGDDVLSITDERAAELLADRRARGPVKRARKTARKAPAKKRG</sequence>